<dbReference type="EMBL" id="GBRH01228298">
    <property type="protein sequence ID" value="JAD69597.1"/>
    <property type="molecule type" value="Transcribed_RNA"/>
</dbReference>
<sequence>MCIRVDSFSCKVIGLGVCIHLTVSEKGIEIVDVREFFILLSQQNCKVNG</sequence>
<name>A0A0A9CDQ2_ARUDO</name>
<reference evidence="1" key="2">
    <citation type="journal article" date="2015" name="Data Brief">
        <title>Shoot transcriptome of the giant reed, Arundo donax.</title>
        <authorList>
            <person name="Barrero R.A."/>
            <person name="Guerrero F.D."/>
            <person name="Moolhuijzen P."/>
            <person name="Goolsby J.A."/>
            <person name="Tidwell J."/>
            <person name="Bellgard S.E."/>
            <person name="Bellgard M.I."/>
        </authorList>
    </citation>
    <scope>NUCLEOTIDE SEQUENCE</scope>
    <source>
        <tissue evidence="1">Shoot tissue taken approximately 20 cm above the soil surface</tissue>
    </source>
</reference>
<evidence type="ECO:0000313" key="1">
    <source>
        <dbReference type="EMBL" id="JAD69597.1"/>
    </source>
</evidence>
<reference evidence="1" key="1">
    <citation type="submission" date="2014-09" db="EMBL/GenBank/DDBJ databases">
        <authorList>
            <person name="Magalhaes I.L.F."/>
            <person name="Oliveira U."/>
            <person name="Santos F.R."/>
            <person name="Vidigal T.H.D.A."/>
            <person name="Brescovit A.D."/>
            <person name="Santos A.J."/>
        </authorList>
    </citation>
    <scope>NUCLEOTIDE SEQUENCE</scope>
    <source>
        <tissue evidence="1">Shoot tissue taken approximately 20 cm above the soil surface</tissue>
    </source>
</reference>
<organism evidence="1">
    <name type="scientific">Arundo donax</name>
    <name type="common">Giant reed</name>
    <name type="synonym">Donax arundinaceus</name>
    <dbReference type="NCBI Taxonomy" id="35708"/>
    <lineage>
        <taxon>Eukaryota</taxon>
        <taxon>Viridiplantae</taxon>
        <taxon>Streptophyta</taxon>
        <taxon>Embryophyta</taxon>
        <taxon>Tracheophyta</taxon>
        <taxon>Spermatophyta</taxon>
        <taxon>Magnoliopsida</taxon>
        <taxon>Liliopsida</taxon>
        <taxon>Poales</taxon>
        <taxon>Poaceae</taxon>
        <taxon>PACMAD clade</taxon>
        <taxon>Arundinoideae</taxon>
        <taxon>Arundineae</taxon>
        <taxon>Arundo</taxon>
    </lineage>
</organism>
<accession>A0A0A9CDQ2</accession>
<dbReference type="AlphaFoldDB" id="A0A0A9CDQ2"/>
<protein>
    <submittedName>
        <fullName evidence="1">Uncharacterized protein</fullName>
    </submittedName>
</protein>
<proteinExistence type="predicted"/>